<dbReference type="Gene3D" id="1.10.630.10">
    <property type="entry name" value="Cytochrome P450"/>
    <property type="match status" value="1"/>
</dbReference>
<evidence type="ECO:0008006" key="5">
    <source>
        <dbReference type="Google" id="ProtNLM"/>
    </source>
</evidence>
<comment type="similarity">
    <text evidence="1">Belongs to the cytochrome P450 family.</text>
</comment>
<feature type="compositionally biased region" description="Basic residues" evidence="2">
    <location>
        <begin position="138"/>
        <end position="149"/>
    </location>
</feature>
<dbReference type="PANTHER" id="PTHR46696:SF6">
    <property type="entry name" value="P450, PUTATIVE (EUROFUNG)-RELATED"/>
    <property type="match status" value="1"/>
</dbReference>
<dbReference type="GO" id="GO:0020037">
    <property type="term" value="F:heme binding"/>
    <property type="evidence" value="ECO:0007669"/>
    <property type="project" value="InterPro"/>
</dbReference>
<evidence type="ECO:0000313" key="4">
    <source>
        <dbReference type="Proteomes" id="UP000472335"/>
    </source>
</evidence>
<dbReference type="EMBL" id="JAAKZY010000315">
    <property type="protein sequence ID" value="NGO15023.1"/>
    <property type="molecule type" value="Genomic_DNA"/>
</dbReference>
<dbReference type="RefSeq" id="WP_165269964.1">
    <property type="nucleotide sequence ID" value="NZ_JAAKZY010000315.1"/>
</dbReference>
<feature type="region of interest" description="Disordered" evidence="2">
    <location>
        <begin position="91"/>
        <end position="149"/>
    </location>
</feature>
<dbReference type="AlphaFoldDB" id="A0A6G4VMM2"/>
<protein>
    <recommendedName>
        <fullName evidence="5">Cytochrome P450</fullName>
    </recommendedName>
</protein>
<keyword evidence="4" id="KW-1185">Reference proteome</keyword>
<dbReference type="GO" id="GO:0016705">
    <property type="term" value="F:oxidoreductase activity, acting on paired donors, with incorporation or reduction of molecular oxygen"/>
    <property type="evidence" value="ECO:0007669"/>
    <property type="project" value="InterPro"/>
</dbReference>
<evidence type="ECO:0000313" key="3">
    <source>
        <dbReference type="EMBL" id="NGO15023.1"/>
    </source>
</evidence>
<comment type="caution">
    <text evidence="3">The sequence shown here is derived from an EMBL/GenBank/DDBJ whole genome shotgun (WGS) entry which is preliminary data.</text>
</comment>
<dbReference type="SUPFAM" id="SSF48264">
    <property type="entry name" value="Cytochrome P450"/>
    <property type="match status" value="1"/>
</dbReference>
<evidence type="ECO:0000256" key="2">
    <source>
        <dbReference type="SAM" id="MobiDB-lite"/>
    </source>
</evidence>
<dbReference type="GO" id="GO:0005506">
    <property type="term" value="F:iron ion binding"/>
    <property type="evidence" value="ECO:0007669"/>
    <property type="project" value="InterPro"/>
</dbReference>
<dbReference type="PANTHER" id="PTHR46696">
    <property type="entry name" value="P450, PUTATIVE (EUROFUNG)-RELATED"/>
    <property type="match status" value="1"/>
</dbReference>
<dbReference type="InterPro" id="IPR036396">
    <property type="entry name" value="Cyt_P450_sf"/>
</dbReference>
<dbReference type="GO" id="GO:0004497">
    <property type="term" value="F:monooxygenase activity"/>
    <property type="evidence" value="ECO:0007669"/>
    <property type="project" value="InterPro"/>
</dbReference>
<evidence type="ECO:0000256" key="1">
    <source>
        <dbReference type="ARBA" id="ARBA00010617"/>
    </source>
</evidence>
<dbReference type="Proteomes" id="UP000472335">
    <property type="component" value="Unassembled WGS sequence"/>
</dbReference>
<gene>
    <name evidence="3" type="ORF">G5C60_47410</name>
</gene>
<proteinExistence type="inferred from homology"/>
<accession>A0A6G4VMM2</accession>
<feature type="region of interest" description="Disordered" evidence="2">
    <location>
        <begin position="1"/>
        <end position="36"/>
    </location>
</feature>
<name>A0A6G4VMM2_9ACTN</name>
<organism evidence="3 4">
    <name type="scientific">Streptomyces scabichelini</name>
    <dbReference type="NCBI Taxonomy" id="2711217"/>
    <lineage>
        <taxon>Bacteria</taxon>
        <taxon>Bacillati</taxon>
        <taxon>Actinomycetota</taxon>
        <taxon>Actinomycetes</taxon>
        <taxon>Kitasatosporales</taxon>
        <taxon>Streptomycetaceae</taxon>
        <taxon>Streptomyces</taxon>
    </lineage>
</organism>
<reference evidence="3 4" key="1">
    <citation type="submission" date="2020-02" db="EMBL/GenBank/DDBJ databases">
        <title>Whole-genome analyses of novel actinobacteria.</title>
        <authorList>
            <person name="Sahin N."/>
            <person name="Gencbay T."/>
        </authorList>
    </citation>
    <scope>NUCLEOTIDE SEQUENCE [LARGE SCALE GENOMIC DNA]</scope>
    <source>
        <strain evidence="3 4">HC44</strain>
    </source>
</reference>
<sequence>MLGHPAFSSDPSQPGYPDVQPDQPPQPPGFFANVDAPVHTTMRRTLTREFMVKKIDALRPTITGITGQLLDEIARSQGPVDLVERFALPLPSHPAERGDSAVTDWPGTALSGGGPDAPNPWGRDRREVPGPAVDLPPVRRRIRGRHRAL</sequence>